<evidence type="ECO:0000313" key="5">
    <source>
        <dbReference type="Proteomes" id="UP000033772"/>
    </source>
</evidence>
<keyword evidence="5" id="KW-1185">Reference proteome</keyword>
<proteinExistence type="predicted"/>
<dbReference type="Pfam" id="PF08044">
    <property type="entry name" value="DUF1707"/>
    <property type="match status" value="1"/>
</dbReference>
<protein>
    <recommendedName>
        <fullName evidence="3">DUF1707 domain-containing protein</fullName>
    </recommendedName>
</protein>
<accession>A0A1J4NCM2</accession>
<name>A0A1J4NCM2_9ACTN</name>
<dbReference type="EMBL" id="JZDQ02000004">
    <property type="protein sequence ID" value="OIJ28225.1"/>
    <property type="molecule type" value="Genomic_DNA"/>
</dbReference>
<evidence type="ECO:0000259" key="3">
    <source>
        <dbReference type="Pfam" id="PF08044"/>
    </source>
</evidence>
<keyword evidence="2" id="KW-0812">Transmembrane</keyword>
<feature type="transmembrane region" description="Helical" evidence="2">
    <location>
        <begin position="132"/>
        <end position="149"/>
    </location>
</feature>
<keyword evidence="2" id="KW-0472">Membrane</keyword>
<comment type="caution">
    <text evidence="4">The sequence shown here is derived from an EMBL/GenBank/DDBJ whole genome shotgun (WGS) entry which is preliminary data.</text>
</comment>
<evidence type="ECO:0000256" key="1">
    <source>
        <dbReference type="SAM" id="MobiDB-lite"/>
    </source>
</evidence>
<dbReference type="Proteomes" id="UP000033772">
    <property type="component" value="Unassembled WGS sequence"/>
</dbReference>
<evidence type="ECO:0000256" key="2">
    <source>
        <dbReference type="SAM" id="Phobius"/>
    </source>
</evidence>
<dbReference type="PANTHER" id="PTHR40763:SF4">
    <property type="entry name" value="DUF1707 DOMAIN-CONTAINING PROTEIN"/>
    <property type="match status" value="1"/>
</dbReference>
<organism evidence="4 5">
    <name type="scientific">Nocardioides luteus</name>
    <dbReference type="NCBI Taxonomy" id="1844"/>
    <lineage>
        <taxon>Bacteria</taxon>
        <taxon>Bacillati</taxon>
        <taxon>Actinomycetota</taxon>
        <taxon>Actinomycetes</taxon>
        <taxon>Propionibacteriales</taxon>
        <taxon>Nocardioidaceae</taxon>
        <taxon>Nocardioides</taxon>
    </lineage>
</organism>
<dbReference type="PANTHER" id="PTHR40763">
    <property type="entry name" value="MEMBRANE PROTEIN-RELATED"/>
    <property type="match status" value="1"/>
</dbReference>
<reference evidence="4" key="1">
    <citation type="submission" date="2016-10" db="EMBL/GenBank/DDBJ databases">
        <title>Draft Genome Sequence of Nocardioides luteus Strain BAFB, an Alkane-Degrading Bacterium Isolated from JP-7 Polluted Soil.</title>
        <authorList>
            <person name="Brown L."/>
            <person name="Ruiz O.N."/>
            <person name="Gunasekera T."/>
        </authorList>
    </citation>
    <scope>NUCLEOTIDE SEQUENCE [LARGE SCALE GENOMIC DNA]</scope>
    <source>
        <strain evidence="4">BAFB</strain>
    </source>
</reference>
<feature type="compositionally biased region" description="Basic and acidic residues" evidence="1">
    <location>
        <begin position="196"/>
        <end position="206"/>
    </location>
</feature>
<sequence>MEGFWTRFRLDPRQTDNARMRASDADREVVRTVLADAFADGRLTREEHDERVGTLLEARTLGELPALVDDLVVVSPVPAEAAENLPEALSFREQGAAAYRKEFQEAIATFLMVSLITWGIWLFTSGPGGHPWPIYPMLFLVVNLVGTGVRREAIVQREVHRLEKKAAKKAAKKAERAEIEAAPETAAPILDPQVDQSEKDRPTDPA</sequence>
<dbReference type="RefSeq" id="WP_052693844.1">
    <property type="nucleotide sequence ID" value="NZ_JZDQ02000004.1"/>
</dbReference>
<gene>
    <name evidence="4" type="ORF">UG56_004050</name>
</gene>
<feature type="domain" description="DUF1707" evidence="3">
    <location>
        <begin position="20"/>
        <end position="71"/>
    </location>
</feature>
<feature type="region of interest" description="Disordered" evidence="1">
    <location>
        <begin position="173"/>
        <end position="206"/>
    </location>
</feature>
<dbReference type="InterPro" id="IPR012551">
    <property type="entry name" value="DUF1707_SHOCT-like"/>
</dbReference>
<dbReference type="AlphaFoldDB" id="A0A1J4NCM2"/>
<feature type="transmembrane region" description="Helical" evidence="2">
    <location>
        <begin position="106"/>
        <end position="126"/>
    </location>
</feature>
<evidence type="ECO:0000313" key="4">
    <source>
        <dbReference type="EMBL" id="OIJ28225.1"/>
    </source>
</evidence>
<dbReference type="STRING" id="1844.UG56_004050"/>
<keyword evidence="2" id="KW-1133">Transmembrane helix</keyword>